<gene>
    <name evidence="1" type="ORF">B1H29_04590</name>
</gene>
<reference evidence="1 2" key="1">
    <citation type="submission" date="2017-02" db="EMBL/GenBank/DDBJ databases">
        <title>Streptomyces pactum ACT12 Genome sequencing and assembly.</title>
        <authorList>
            <person name="Xue Q."/>
            <person name="Yan X."/>
            <person name="Jia L."/>
            <person name="Yan H."/>
        </authorList>
    </citation>
    <scope>NUCLEOTIDE SEQUENCE [LARGE SCALE GENOMIC DNA]</scope>
    <source>
        <strain evidence="1 2">ACT12</strain>
    </source>
</reference>
<dbReference type="OrthoDB" id="283948at2"/>
<sequence>MPRRLTEANVLEVWEGGLDSTPTARALLIASMTMASRGEPDVADLPLSSVNTLLLDLRCGAFGDVLPCTTDCPACGDGLDVTVAAEELRPAAAGGRTGEAAAVPATATLTTGGFTISYRALTGRDVRAVDPTAPGARRTLVRRCVLSVSPPVDDLPDDVLDALAPRLAELDPGADTVLTLDCPQCEHRWEAALDIADHVWADVSGYARRVLHDVHALARAYGWSEADVLSVSPARRRFYLEVSSG</sequence>
<organism evidence="1 2">
    <name type="scientific">Streptomyces pactum</name>
    <dbReference type="NCBI Taxonomy" id="68249"/>
    <lineage>
        <taxon>Bacteria</taxon>
        <taxon>Bacillati</taxon>
        <taxon>Actinomycetota</taxon>
        <taxon>Actinomycetes</taxon>
        <taxon>Kitasatosporales</taxon>
        <taxon>Streptomycetaceae</taxon>
        <taxon>Streptomyces</taxon>
    </lineage>
</organism>
<dbReference type="AlphaFoldDB" id="A0A1S6J3I4"/>
<protein>
    <recommendedName>
        <fullName evidence="3">Phage baseplate protein</fullName>
    </recommendedName>
</protein>
<keyword evidence="2" id="KW-1185">Reference proteome</keyword>
<name>A0A1S6J3I4_9ACTN</name>
<evidence type="ECO:0000313" key="2">
    <source>
        <dbReference type="Proteomes" id="UP000189443"/>
    </source>
</evidence>
<dbReference type="Proteomes" id="UP000189443">
    <property type="component" value="Chromosome"/>
</dbReference>
<dbReference type="EMBL" id="CP019724">
    <property type="protein sequence ID" value="AQS66298.1"/>
    <property type="molecule type" value="Genomic_DNA"/>
</dbReference>
<dbReference type="RefSeq" id="WP_055420986.1">
    <property type="nucleotide sequence ID" value="NZ_CP019724.1"/>
</dbReference>
<accession>A0A1S6J3I4</accession>
<proteinExistence type="predicted"/>
<evidence type="ECO:0000313" key="1">
    <source>
        <dbReference type="EMBL" id="AQS66298.1"/>
    </source>
</evidence>
<evidence type="ECO:0008006" key="3">
    <source>
        <dbReference type="Google" id="ProtNLM"/>
    </source>
</evidence>
<dbReference type="KEGG" id="spac:B1H29_04590"/>